<evidence type="ECO:0000313" key="2">
    <source>
        <dbReference type="EMBL" id="SMG01811.1"/>
    </source>
</evidence>
<sequence>MSPSLQGIGTPMPQRRLRREPGGGRLGLAAQAAPMGREPFPQGCH</sequence>
<evidence type="ECO:0000256" key="1">
    <source>
        <dbReference type="SAM" id="MobiDB-lite"/>
    </source>
</evidence>
<evidence type="ECO:0000313" key="3">
    <source>
        <dbReference type="Proteomes" id="UP000198460"/>
    </source>
</evidence>
<accession>A0A238H8M3</accession>
<dbReference type="Proteomes" id="UP000198460">
    <property type="component" value="Unassembled WGS sequence"/>
</dbReference>
<reference evidence="2 3" key="1">
    <citation type="submission" date="2017-04" db="EMBL/GenBank/DDBJ databases">
        <authorList>
            <person name="Afonso C.L."/>
            <person name="Miller P.J."/>
            <person name="Scott M.A."/>
            <person name="Spackman E."/>
            <person name="Goraichik I."/>
            <person name="Dimitrov K.M."/>
            <person name="Suarez D.L."/>
            <person name="Swayne D.E."/>
        </authorList>
    </citation>
    <scope>NUCLEOTIDE SEQUENCE [LARGE SCALE GENOMIC DNA]</scope>
    <source>
        <strain evidence="2">LMG 28154</strain>
    </source>
</reference>
<gene>
    <name evidence="2" type="ORF">BSIN_0710</name>
</gene>
<protein>
    <submittedName>
        <fullName evidence="2">Uncharacterized protein</fullName>
    </submittedName>
</protein>
<dbReference type="EMBL" id="FXAN01000083">
    <property type="protein sequence ID" value="SMG01811.1"/>
    <property type="molecule type" value="Genomic_DNA"/>
</dbReference>
<proteinExistence type="predicted"/>
<dbReference type="AlphaFoldDB" id="A0A238H8M3"/>
<name>A0A238H8M3_9BURK</name>
<feature type="region of interest" description="Disordered" evidence="1">
    <location>
        <begin position="1"/>
        <end position="45"/>
    </location>
</feature>
<organism evidence="2 3">
    <name type="scientific">Burkholderia singularis</name>
    <dbReference type="NCBI Taxonomy" id="1503053"/>
    <lineage>
        <taxon>Bacteria</taxon>
        <taxon>Pseudomonadati</taxon>
        <taxon>Pseudomonadota</taxon>
        <taxon>Betaproteobacteria</taxon>
        <taxon>Burkholderiales</taxon>
        <taxon>Burkholderiaceae</taxon>
        <taxon>Burkholderia</taxon>
        <taxon>pseudomallei group</taxon>
    </lineage>
</organism>